<comment type="caution">
    <text evidence="3">The sequence shown here is derived from an EMBL/GenBank/DDBJ whole genome shotgun (WGS) entry which is preliminary data.</text>
</comment>
<feature type="compositionally biased region" description="Low complexity" evidence="1">
    <location>
        <begin position="24"/>
        <end position="42"/>
    </location>
</feature>
<evidence type="ECO:0000313" key="4">
    <source>
        <dbReference type="Proteomes" id="UP001054902"/>
    </source>
</evidence>
<dbReference type="Proteomes" id="UP001054902">
    <property type="component" value="Unassembled WGS sequence"/>
</dbReference>
<dbReference type="PANTHER" id="PTHR13454:SF11">
    <property type="entry name" value="PROTEIN MCM10 HOMOLOG"/>
    <property type="match status" value="1"/>
</dbReference>
<dbReference type="EMBL" id="BLLK01000045">
    <property type="protein sequence ID" value="GFH50942.1"/>
    <property type="molecule type" value="Genomic_DNA"/>
</dbReference>
<feature type="region of interest" description="Disordered" evidence="1">
    <location>
        <begin position="498"/>
        <end position="523"/>
    </location>
</feature>
<feature type="region of interest" description="Disordered" evidence="1">
    <location>
        <begin position="614"/>
        <end position="633"/>
    </location>
</feature>
<dbReference type="GO" id="GO:0043596">
    <property type="term" value="C:nuclear replication fork"/>
    <property type="evidence" value="ECO:0007669"/>
    <property type="project" value="TreeGrafter"/>
</dbReference>
<dbReference type="GO" id="GO:0003688">
    <property type="term" value="F:DNA replication origin binding"/>
    <property type="evidence" value="ECO:0007669"/>
    <property type="project" value="TreeGrafter"/>
</dbReference>
<reference evidence="3 4" key="1">
    <citation type="journal article" date="2021" name="Sci. Rep.">
        <title>The genome of the diatom Chaetoceros tenuissimus carries an ancient integrated fragment of an extant virus.</title>
        <authorList>
            <person name="Hongo Y."/>
            <person name="Kimura K."/>
            <person name="Takaki Y."/>
            <person name="Yoshida Y."/>
            <person name="Baba S."/>
            <person name="Kobayashi G."/>
            <person name="Nagasaki K."/>
            <person name="Hano T."/>
            <person name="Tomaru Y."/>
        </authorList>
    </citation>
    <scope>NUCLEOTIDE SEQUENCE [LARGE SCALE GENOMIC DNA]</scope>
    <source>
        <strain evidence="3 4">NIES-3715</strain>
    </source>
</reference>
<dbReference type="PANTHER" id="PTHR13454">
    <property type="entry name" value="PROTEIN MCM10 HOMOLOG"/>
    <property type="match status" value="1"/>
</dbReference>
<dbReference type="GO" id="GO:0003697">
    <property type="term" value="F:single-stranded DNA binding"/>
    <property type="evidence" value="ECO:0007669"/>
    <property type="project" value="InterPro"/>
</dbReference>
<proteinExistence type="predicted"/>
<feature type="region of interest" description="Disordered" evidence="1">
    <location>
        <begin position="1"/>
        <end position="78"/>
    </location>
</feature>
<evidence type="ECO:0000256" key="1">
    <source>
        <dbReference type="SAM" id="MobiDB-lite"/>
    </source>
</evidence>
<keyword evidence="4" id="KW-1185">Reference proteome</keyword>
<gene>
    <name evidence="3" type="ORF">CTEN210_07418</name>
</gene>
<feature type="compositionally biased region" description="Polar residues" evidence="1">
    <location>
        <begin position="500"/>
        <end position="523"/>
    </location>
</feature>
<sequence length="709" mass="76894">MDDLLALMGSDNESDDEEVAQILSRPSSSTQQSSSRASNTTTVTVGSSKQSIQKNENSVQRNNTTKSTLNNSSSSGTVDPFTKIRIVQRKTSKVELVDILAPYQFHTTAVLAAMNNSQLSALITHPSKNNEGNSPSGRSDMATMGIVFSNSGTRISKNGRGFCILTLGDLHTGPTVSIFLFGYAYSSLTTKIQPGMVIAVTNSSIMPSRQGGETRISLSVNEAQQIVIVGKAMDYALCAGEDIRKSKENTGNGKVRCKKVVDLRCGRLCQYHQRLQVQGPAAKKSGPNKKNMTFIQSLKADRDMKKQVMSNFHSQRSNFSQPETSNTLNIHMPGQGKVVAAKLGTNQQRGGLGVSNALAEALGPNLTFGMNMKPQVSNNMQRAPKQMKMSSSTSTSLQRNIRLSTSSSGVRNPYAPKASVVVASRQVPGSSSSRATIDNSGGRDILGEAFSKGRKSMKHTPLTQVTKKSSNVRKRNLVHMEGMNGQVQVPKPSALFNRTAAPNSSKSNPYQSTAVTPSPQQKTNILERQREAASKLRLANAKLKSSKVSKMTASRSKAIASTAKTSELDALLGVNPLTDEMRTSILETKSKYSHEADAESYAKSRQALTELEKQEAKYDKSQTRKIGNGKEKPTSSSAIIVCTYKCVTCNKITSYKPSACIAANHKVKQKREIKSKKSITEKRLNLKTRSADEGGMVLGQGLEWSEWRS</sequence>
<evidence type="ECO:0000259" key="2">
    <source>
        <dbReference type="Pfam" id="PF22379"/>
    </source>
</evidence>
<dbReference type="GO" id="GO:0006270">
    <property type="term" value="P:DNA replication initiation"/>
    <property type="evidence" value="ECO:0007669"/>
    <property type="project" value="InterPro"/>
</dbReference>
<feature type="compositionally biased region" description="Polar residues" evidence="1">
    <location>
        <begin position="43"/>
        <end position="61"/>
    </location>
</feature>
<feature type="compositionally biased region" description="Low complexity" evidence="1">
    <location>
        <begin position="62"/>
        <end position="77"/>
    </location>
</feature>
<dbReference type="Pfam" id="PF22379">
    <property type="entry name" value="OB_MCM10"/>
    <property type="match status" value="1"/>
</dbReference>
<evidence type="ECO:0000313" key="3">
    <source>
        <dbReference type="EMBL" id="GFH50942.1"/>
    </source>
</evidence>
<protein>
    <recommendedName>
        <fullName evidence="2">MCM10 OB-fold domain-containing protein</fullName>
    </recommendedName>
</protein>
<organism evidence="3 4">
    <name type="scientific">Chaetoceros tenuissimus</name>
    <dbReference type="NCBI Taxonomy" id="426638"/>
    <lineage>
        <taxon>Eukaryota</taxon>
        <taxon>Sar</taxon>
        <taxon>Stramenopiles</taxon>
        <taxon>Ochrophyta</taxon>
        <taxon>Bacillariophyta</taxon>
        <taxon>Coscinodiscophyceae</taxon>
        <taxon>Chaetocerotophycidae</taxon>
        <taxon>Chaetocerotales</taxon>
        <taxon>Chaetocerotaceae</taxon>
        <taxon>Chaetoceros</taxon>
    </lineage>
</organism>
<feature type="domain" description="MCM10 OB-fold" evidence="2">
    <location>
        <begin position="133"/>
        <end position="227"/>
    </location>
</feature>
<name>A0AAD3H535_9STRA</name>
<dbReference type="AlphaFoldDB" id="A0AAD3H535"/>
<dbReference type="InterPro" id="IPR055065">
    <property type="entry name" value="OB_MCM10"/>
</dbReference>
<accession>A0AAD3H535</accession>
<dbReference type="InterPro" id="IPR040184">
    <property type="entry name" value="Mcm10"/>
</dbReference>
<dbReference type="Gene3D" id="2.40.50.140">
    <property type="entry name" value="Nucleic acid-binding proteins"/>
    <property type="match status" value="1"/>
</dbReference>
<dbReference type="InterPro" id="IPR012340">
    <property type="entry name" value="NA-bd_OB-fold"/>
</dbReference>